<evidence type="ECO:0000256" key="5">
    <source>
        <dbReference type="RuleBase" id="RU000682"/>
    </source>
</evidence>
<dbReference type="AlphaFoldDB" id="A0A7I8VN44"/>
<dbReference type="InterPro" id="IPR001356">
    <property type="entry name" value="HD"/>
</dbReference>
<gene>
    <name evidence="7" type="ORF">DGYR_LOCUS6211</name>
</gene>
<keyword evidence="4 5" id="KW-0539">Nucleus</keyword>
<evidence type="ECO:0000256" key="2">
    <source>
        <dbReference type="ARBA" id="ARBA00023125"/>
    </source>
</evidence>
<keyword evidence="8" id="KW-1185">Reference proteome</keyword>
<evidence type="ECO:0000256" key="4">
    <source>
        <dbReference type="PROSITE-ProRule" id="PRU00108"/>
    </source>
</evidence>
<sequence>MDGETFNFYSNEFHAEAELRSACAVEEKLRSNKAKSFAEADSTHVLAGKTPPDSPYKIGKVRKARTTFTRAQVEALENKFLESTFISRDERQKLGKELGLTAKQVMVWFQNRRGRLKRRGKQDAAYSEDKLNEVVCQKPFEVRPLHQIAPWFHQTPQAPVVPYSYVHPDCQFTSPFALSTRSDYVPQNLLEHRAAYSPY</sequence>
<feature type="domain" description="Homeobox" evidence="6">
    <location>
        <begin position="59"/>
        <end position="119"/>
    </location>
</feature>
<evidence type="ECO:0000313" key="8">
    <source>
        <dbReference type="Proteomes" id="UP000549394"/>
    </source>
</evidence>
<dbReference type="CDD" id="cd00086">
    <property type="entry name" value="homeodomain"/>
    <property type="match status" value="1"/>
</dbReference>
<reference evidence="7 8" key="1">
    <citation type="submission" date="2020-08" db="EMBL/GenBank/DDBJ databases">
        <authorList>
            <person name="Hejnol A."/>
        </authorList>
    </citation>
    <scope>NUCLEOTIDE SEQUENCE [LARGE SCALE GENOMIC DNA]</scope>
</reference>
<dbReference type="EMBL" id="CAJFCJ010000007">
    <property type="protein sequence ID" value="CAD5117709.1"/>
    <property type="molecule type" value="Genomic_DNA"/>
</dbReference>
<evidence type="ECO:0000256" key="1">
    <source>
        <dbReference type="ARBA" id="ARBA00004123"/>
    </source>
</evidence>
<dbReference type="OrthoDB" id="6504107at2759"/>
<dbReference type="SUPFAM" id="SSF46689">
    <property type="entry name" value="Homeodomain-like"/>
    <property type="match status" value="1"/>
</dbReference>
<comment type="caution">
    <text evidence="7">The sequence shown here is derived from an EMBL/GenBank/DDBJ whole genome shotgun (WGS) entry which is preliminary data.</text>
</comment>
<dbReference type="PRINTS" id="PR00031">
    <property type="entry name" value="HTHREPRESSR"/>
</dbReference>
<evidence type="ECO:0000259" key="6">
    <source>
        <dbReference type="PROSITE" id="PS50071"/>
    </source>
</evidence>
<dbReference type="GO" id="GO:0000978">
    <property type="term" value="F:RNA polymerase II cis-regulatory region sequence-specific DNA binding"/>
    <property type="evidence" value="ECO:0007669"/>
    <property type="project" value="TreeGrafter"/>
</dbReference>
<accession>A0A7I8VN44</accession>
<dbReference type="Pfam" id="PF00046">
    <property type="entry name" value="Homeodomain"/>
    <property type="match status" value="1"/>
</dbReference>
<dbReference type="InterPro" id="IPR009057">
    <property type="entry name" value="Homeodomain-like_sf"/>
</dbReference>
<dbReference type="GO" id="GO:0030154">
    <property type="term" value="P:cell differentiation"/>
    <property type="evidence" value="ECO:0007669"/>
    <property type="project" value="TreeGrafter"/>
</dbReference>
<evidence type="ECO:0000313" key="7">
    <source>
        <dbReference type="EMBL" id="CAD5117709.1"/>
    </source>
</evidence>
<protein>
    <submittedName>
        <fullName evidence="7">DgyrCDS6457</fullName>
    </submittedName>
</protein>
<dbReference type="PANTHER" id="PTHR24340">
    <property type="entry name" value="HOMEOBOX PROTEIN NKX"/>
    <property type="match status" value="1"/>
</dbReference>
<dbReference type="InterPro" id="IPR050394">
    <property type="entry name" value="Homeobox_NK-like"/>
</dbReference>
<comment type="subcellular location">
    <subcellularLocation>
        <location evidence="1 4 5">Nucleus</location>
    </subcellularLocation>
</comment>
<dbReference type="Gene3D" id="1.10.10.60">
    <property type="entry name" value="Homeodomain-like"/>
    <property type="match status" value="1"/>
</dbReference>
<feature type="DNA-binding region" description="Homeobox" evidence="4">
    <location>
        <begin position="61"/>
        <end position="120"/>
    </location>
</feature>
<dbReference type="Proteomes" id="UP000549394">
    <property type="component" value="Unassembled WGS sequence"/>
</dbReference>
<dbReference type="GO" id="GO:0005634">
    <property type="term" value="C:nucleus"/>
    <property type="evidence" value="ECO:0007669"/>
    <property type="project" value="UniProtKB-SubCell"/>
</dbReference>
<dbReference type="PROSITE" id="PS50071">
    <property type="entry name" value="HOMEOBOX_2"/>
    <property type="match status" value="1"/>
</dbReference>
<dbReference type="GO" id="GO:0000981">
    <property type="term" value="F:DNA-binding transcription factor activity, RNA polymerase II-specific"/>
    <property type="evidence" value="ECO:0007669"/>
    <property type="project" value="TreeGrafter"/>
</dbReference>
<name>A0A7I8VN44_9ANNE</name>
<organism evidence="7 8">
    <name type="scientific">Dimorphilus gyrociliatus</name>
    <dbReference type="NCBI Taxonomy" id="2664684"/>
    <lineage>
        <taxon>Eukaryota</taxon>
        <taxon>Metazoa</taxon>
        <taxon>Spiralia</taxon>
        <taxon>Lophotrochozoa</taxon>
        <taxon>Annelida</taxon>
        <taxon>Polychaeta</taxon>
        <taxon>Polychaeta incertae sedis</taxon>
        <taxon>Dinophilidae</taxon>
        <taxon>Dimorphilus</taxon>
    </lineage>
</organism>
<keyword evidence="2 4" id="KW-0238">DNA-binding</keyword>
<proteinExistence type="predicted"/>
<dbReference type="SMART" id="SM00389">
    <property type="entry name" value="HOX"/>
    <property type="match status" value="1"/>
</dbReference>
<keyword evidence="3 4" id="KW-0371">Homeobox</keyword>
<evidence type="ECO:0000256" key="3">
    <source>
        <dbReference type="ARBA" id="ARBA00023155"/>
    </source>
</evidence>
<dbReference type="InterPro" id="IPR000047">
    <property type="entry name" value="HTH_motif"/>
</dbReference>